<evidence type="ECO:0000313" key="2">
    <source>
        <dbReference type="EMBL" id="MCY1077368.1"/>
    </source>
</evidence>
<name>A0ABT4A6S6_9BACT</name>
<sequence length="1016" mass="112106">MPIQSSPFPHSKPRREKIAILGGGMASLSAAFALTDTAALRERYEITVYQDGWLLGGKGASVRNRDAHGRIEEHGLHVWLGYYENAFTLLRRCYEELGRPPGAAIRTLRDAFIKHGAIVVGEQTPRGWEHWSVNFPETDEWPGDGRPLPSPAESLRGATLQVLRYAMDWWTQWRGGLPAVDDVAGQLRGLLKHVLTLQASLLVGRAARALADNVRSLLDRLRSLARRDLETDANLRRLWIVLEYSAVSLIGILRDDVFGSADDFEALDELDFSDWLRKHGASEMTVSSGLVRAFYHLAFCDGAGAGAGLALLGMIRMFTSYRGAIFYKMRAGMGETVIAPLYEVLRRRGVRFEFFHRVGSLELSDDQRRVERVVIGRQATPKTGEYHPLIDVGGLPCWPEQPLYDQLVEGEALARHGAKLASFWSDWPHVEQRTLHLGEDFHHVVLGISLGALPFVASELIAASPRWQRMVEHVKTVRTVSMQLWVTTPIEQLASNASAPVTTAYQVPLETWADMSHLLPSEGWKARDGVRGILYACGQLGDGDDPVSVRDPRADDRAALEGFARGFLEEHLPHIWPGGADSRGRLRWDGLFDPEGRTGPERLHAQYLRVNAEPSDRYVLSLPGSQKHRIAPDEAGFEGLVLAGDWTRTGYDLGCIEAATMSGLMAARALGAPVSIVGEVPRRRAEPRVELPRYVDRPGEMALRAPYMMEEVSMTALVLRARQGALSALLDRYLNNPARGHVRYVPAAPFVVLAAAFAGRAFSGDPEHRRLGYMPETDVAFWVPAWAMRPGKGRLIPERLVWFLPHVFVSTGAAAAAGREIYGFPKSVVDVEARRSGHALDYLSVVGEVLARNTPETCGTRARILEVTRSNAAPGPLRSVAEVLGEAMRPLDPSGAWASSMARRVTADEVTIAFLKQFRDVQHTDRACYQAIIEAKASVRTLRGYGPLPGTFQVRWGDHASHPFSADLGLEPGGQEALAATWVDFDFVMESGREIFRADGDAPSVSERGRALSNVG</sequence>
<proteinExistence type="predicted"/>
<dbReference type="Gene3D" id="3.50.50.60">
    <property type="entry name" value="FAD/NAD(P)-binding domain"/>
    <property type="match status" value="1"/>
</dbReference>
<dbReference type="PANTHER" id="PTHR42923:SF46">
    <property type="entry name" value="AMINE OXIDASE"/>
    <property type="match status" value="1"/>
</dbReference>
<comment type="caution">
    <text evidence="2">The sequence shown here is derived from an EMBL/GenBank/DDBJ whole genome shotgun (WGS) entry which is preliminary data.</text>
</comment>
<dbReference type="Pfam" id="PF01593">
    <property type="entry name" value="Amino_oxidase"/>
    <property type="match status" value="1"/>
</dbReference>
<protein>
    <submittedName>
        <fullName evidence="2">NAD(P)-binding protein</fullName>
    </submittedName>
</protein>
<dbReference type="InterPro" id="IPR036188">
    <property type="entry name" value="FAD/NAD-bd_sf"/>
</dbReference>
<keyword evidence="3" id="KW-1185">Reference proteome</keyword>
<dbReference type="EMBL" id="JAPNKA010000001">
    <property type="protein sequence ID" value="MCY1077368.1"/>
    <property type="molecule type" value="Genomic_DNA"/>
</dbReference>
<dbReference type="SUPFAM" id="SSF51905">
    <property type="entry name" value="FAD/NAD(P)-binding domain"/>
    <property type="match status" value="1"/>
</dbReference>
<dbReference type="InterPro" id="IPR050464">
    <property type="entry name" value="Zeta_carotene_desat/Oxidored"/>
</dbReference>
<evidence type="ECO:0000259" key="1">
    <source>
        <dbReference type="Pfam" id="PF01593"/>
    </source>
</evidence>
<dbReference type="InterPro" id="IPR002937">
    <property type="entry name" value="Amino_oxidase"/>
</dbReference>
<dbReference type="PANTHER" id="PTHR42923">
    <property type="entry name" value="PROTOPORPHYRINOGEN OXIDASE"/>
    <property type="match status" value="1"/>
</dbReference>
<evidence type="ECO:0000313" key="3">
    <source>
        <dbReference type="Proteomes" id="UP001207654"/>
    </source>
</evidence>
<dbReference type="RefSeq" id="WP_267536202.1">
    <property type="nucleotide sequence ID" value="NZ_JAPNKA010000001.1"/>
</dbReference>
<dbReference type="InterPro" id="IPR023375">
    <property type="entry name" value="ADC_dom_sf"/>
</dbReference>
<organism evidence="2 3">
    <name type="scientific">Archangium lansingense</name>
    <dbReference type="NCBI Taxonomy" id="2995310"/>
    <lineage>
        <taxon>Bacteria</taxon>
        <taxon>Pseudomonadati</taxon>
        <taxon>Myxococcota</taxon>
        <taxon>Myxococcia</taxon>
        <taxon>Myxococcales</taxon>
        <taxon>Cystobacterineae</taxon>
        <taxon>Archangiaceae</taxon>
        <taxon>Archangium</taxon>
    </lineage>
</organism>
<feature type="domain" description="Amine oxidase" evidence="1">
    <location>
        <begin position="604"/>
        <end position="670"/>
    </location>
</feature>
<accession>A0ABT4A6S6</accession>
<dbReference type="Pfam" id="PF13450">
    <property type="entry name" value="NAD_binding_8"/>
    <property type="match status" value="1"/>
</dbReference>
<dbReference type="Proteomes" id="UP001207654">
    <property type="component" value="Unassembled WGS sequence"/>
</dbReference>
<dbReference type="SUPFAM" id="SSF160104">
    <property type="entry name" value="Acetoacetate decarboxylase-like"/>
    <property type="match status" value="1"/>
</dbReference>
<dbReference type="Gene3D" id="2.40.400.10">
    <property type="entry name" value="Acetoacetate decarboxylase-like"/>
    <property type="match status" value="1"/>
</dbReference>
<gene>
    <name evidence="2" type="ORF">OV287_23130</name>
</gene>
<reference evidence="2 3" key="1">
    <citation type="submission" date="2022-11" db="EMBL/GenBank/DDBJ databases">
        <title>Minimal conservation of predation-associated metabolite biosynthetic gene clusters underscores biosynthetic potential of Myxococcota including descriptions for ten novel species: Archangium lansinium sp. nov., Myxococcus landrumus sp. nov., Nannocystis bai.</title>
        <authorList>
            <person name="Ahearne A."/>
            <person name="Stevens C."/>
            <person name="Phillips K."/>
        </authorList>
    </citation>
    <scope>NUCLEOTIDE SEQUENCE [LARGE SCALE GENOMIC DNA]</scope>
    <source>
        <strain evidence="2 3">MIWBW</strain>
    </source>
</reference>